<organism evidence="3">
    <name type="scientific">Soboliphyme baturini</name>
    <dbReference type="NCBI Taxonomy" id="241478"/>
    <lineage>
        <taxon>Eukaryota</taxon>
        <taxon>Metazoa</taxon>
        <taxon>Ecdysozoa</taxon>
        <taxon>Nematoda</taxon>
        <taxon>Enoplea</taxon>
        <taxon>Dorylaimia</taxon>
        <taxon>Dioctophymatida</taxon>
        <taxon>Dioctophymatoidea</taxon>
        <taxon>Soboliphymatidae</taxon>
        <taxon>Soboliphyme</taxon>
    </lineage>
</organism>
<dbReference type="OrthoDB" id="428974at2759"/>
<sequence>MAFNDRVIVLIDVSSYQQRLMKIAHFPSVYKVQLIFILTCRQCFRWLDYLPIGKVIRNTRFICCKVPLKKVFCKNVFYLAFAVIQYGYQLGLVIDLTYTDRYYSKTVYLKCSLFKLNLLFACHRLVSERLFQQLVLVIEAFQSWSTTRFLHKERHWLIQSADRSHPQIFHYQ</sequence>
<evidence type="ECO:0000313" key="3">
    <source>
        <dbReference type="WBParaSite" id="SBAD_0000828201-mRNA-1"/>
    </source>
</evidence>
<name>A0A183IWI9_9BILA</name>
<dbReference type="Gene3D" id="3.90.190.10">
    <property type="entry name" value="Protein tyrosine phosphatase superfamily"/>
    <property type="match status" value="1"/>
</dbReference>
<gene>
    <name evidence="1" type="ORF">SBAD_LOCUS7986</name>
</gene>
<reference evidence="1 2" key="2">
    <citation type="submission" date="2018-11" db="EMBL/GenBank/DDBJ databases">
        <authorList>
            <consortium name="Pathogen Informatics"/>
        </authorList>
    </citation>
    <scope>NUCLEOTIDE SEQUENCE [LARGE SCALE GENOMIC DNA]</scope>
</reference>
<dbReference type="AlphaFoldDB" id="A0A183IWI9"/>
<evidence type="ECO:0000313" key="2">
    <source>
        <dbReference type="Proteomes" id="UP000270296"/>
    </source>
</evidence>
<reference evidence="3" key="1">
    <citation type="submission" date="2016-06" db="UniProtKB">
        <authorList>
            <consortium name="WormBaseParasite"/>
        </authorList>
    </citation>
    <scope>IDENTIFICATION</scope>
</reference>
<accession>A0A183IWI9</accession>
<keyword evidence="2" id="KW-1185">Reference proteome</keyword>
<dbReference type="SUPFAM" id="SSF52799">
    <property type="entry name" value="(Phosphotyrosine protein) phosphatases II"/>
    <property type="match status" value="1"/>
</dbReference>
<dbReference type="WBParaSite" id="SBAD_0000828201-mRNA-1">
    <property type="protein sequence ID" value="SBAD_0000828201-mRNA-1"/>
    <property type="gene ID" value="SBAD_0000828201"/>
</dbReference>
<protein>
    <submittedName>
        <fullName evidence="3">Transposase</fullName>
    </submittedName>
</protein>
<dbReference type="EMBL" id="UZAM01011137">
    <property type="protein sequence ID" value="VDP14971.1"/>
    <property type="molecule type" value="Genomic_DNA"/>
</dbReference>
<proteinExistence type="predicted"/>
<dbReference type="Proteomes" id="UP000270296">
    <property type="component" value="Unassembled WGS sequence"/>
</dbReference>
<evidence type="ECO:0000313" key="1">
    <source>
        <dbReference type="EMBL" id="VDP14971.1"/>
    </source>
</evidence>
<dbReference type="InterPro" id="IPR029021">
    <property type="entry name" value="Prot-tyrosine_phosphatase-like"/>
</dbReference>